<keyword evidence="4 8" id="KW-0133">Cell shape</keyword>
<dbReference type="PANTHER" id="PTHR23135:SF4">
    <property type="entry name" value="UDP-N-ACETYLMURAMOYL-L-ALANYL-D-GLUTAMATE--2,6-DIAMINOPIMELATE LIGASE MURE HOMOLOG, CHLOROPLASTIC"/>
    <property type="match status" value="1"/>
</dbReference>
<reference evidence="12 13" key="1">
    <citation type="submission" date="2017-07" db="EMBL/GenBank/DDBJ databases">
        <title>Virgibacillus sp. LM2416.</title>
        <authorList>
            <person name="Tak E.J."/>
            <person name="Bae J.-W."/>
        </authorList>
    </citation>
    <scope>NUCLEOTIDE SEQUENCE [LARGE SCALE GENOMIC DNA]</scope>
    <source>
        <strain evidence="12 13">LM2416</strain>
    </source>
</reference>
<accession>A0A220U1M5</accession>
<dbReference type="InterPro" id="IPR004101">
    <property type="entry name" value="Mur_ligase_C"/>
</dbReference>
<evidence type="ECO:0000313" key="13">
    <source>
        <dbReference type="Proteomes" id="UP000198312"/>
    </source>
</evidence>
<feature type="domain" description="Mur ligase C-terminal" evidence="10">
    <location>
        <begin position="341"/>
        <end position="474"/>
    </location>
</feature>
<dbReference type="Gene3D" id="3.90.190.20">
    <property type="entry name" value="Mur ligase, C-terminal domain"/>
    <property type="match status" value="1"/>
</dbReference>
<proteinExistence type="inferred from homology"/>
<dbReference type="KEGG" id="vil:CFK37_07120"/>
<evidence type="ECO:0000256" key="7">
    <source>
        <dbReference type="ARBA" id="ARBA00023316"/>
    </source>
</evidence>
<gene>
    <name evidence="12" type="ORF">CFK37_07120</name>
</gene>
<dbReference type="GO" id="GO:0009252">
    <property type="term" value="P:peptidoglycan biosynthetic process"/>
    <property type="evidence" value="ECO:0007669"/>
    <property type="project" value="UniProtKB-KW"/>
</dbReference>
<keyword evidence="6 8" id="KW-0131">Cell cycle</keyword>
<keyword evidence="13" id="KW-1185">Reference proteome</keyword>
<evidence type="ECO:0000259" key="9">
    <source>
        <dbReference type="Pfam" id="PF01225"/>
    </source>
</evidence>
<organism evidence="12 13">
    <name type="scientific">Virgibacillus phasianinus</name>
    <dbReference type="NCBI Taxonomy" id="2017483"/>
    <lineage>
        <taxon>Bacteria</taxon>
        <taxon>Bacillati</taxon>
        <taxon>Bacillota</taxon>
        <taxon>Bacilli</taxon>
        <taxon>Bacillales</taxon>
        <taxon>Bacillaceae</taxon>
        <taxon>Virgibacillus</taxon>
    </lineage>
</organism>
<dbReference type="Proteomes" id="UP000198312">
    <property type="component" value="Chromosome"/>
</dbReference>
<dbReference type="Pfam" id="PF08245">
    <property type="entry name" value="Mur_ligase_M"/>
    <property type="match status" value="1"/>
</dbReference>
<dbReference type="SUPFAM" id="SSF53244">
    <property type="entry name" value="MurD-like peptide ligases, peptide-binding domain"/>
    <property type="match status" value="1"/>
</dbReference>
<keyword evidence="3 8" id="KW-0132">Cell division</keyword>
<dbReference type="GO" id="GO:0071555">
    <property type="term" value="P:cell wall organization"/>
    <property type="evidence" value="ECO:0007669"/>
    <property type="project" value="UniProtKB-KW"/>
</dbReference>
<comment type="similarity">
    <text evidence="2">Belongs to the MurCDEF family. MurE subfamily.</text>
</comment>
<evidence type="ECO:0000256" key="2">
    <source>
        <dbReference type="ARBA" id="ARBA00005898"/>
    </source>
</evidence>
<protein>
    <submittedName>
        <fullName evidence="12">UDP-N-acetylmuramyl peptide synthase</fullName>
    </submittedName>
</protein>
<evidence type="ECO:0000256" key="8">
    <source>
        <dbReference type="RuleBase" id="RU004135"/>
    </source>
</evidence>
<feature type="domain" description="Mur ligase N-terminal catalytic" evidence="9">
    <location>
        <begin position="23"/>
        <end position="95"/>
    </location>
</feature>
<comment type="pathway">
    <text evidence="1 8">Cell wall biogenesis; peptidoglycan biosynthesis.</text>
</comment>
<dbReference type="Gene3D" id="3.40.1190.10">
    <property type="entry name" value="Mur-like, catalytic domain"/>
    <property type="match status" value="1"/>
</dbReference>
<dbReference type="GO" id="GO:0005737">
    <property type="term" value="C:cytoplasm"/>
    <property type="evidence" value="ECO:0007669"/>
    <property type="project" value="UniProtKB-SubCell"/>
</dbReference>
<dbReference type="InterPro" id="IPR036615">
    <property type="entry name" value="Mur_ligase_C_dom_sf"/>
</dbReference>
<keyword evidence="7 8" id="KW-0961">Cell wall biogenesis/degradation</keyword>
<dbReference type="GO" id="GO:0005524">
    <property type="term" value="F:ATP binding"/>
    <property type="evidence" value="ECO:0007669"/>
    <property type="project" value="InterPro"/>
</dbReference>
<dbReference type="GO" id="GO:0051301">
    <property type="term" value="P:cell division"/>
    <property type="evidence" value="ECO:0007669"/>
    <property type="project" value="UniProtKB-KW"/>
</dbReference>
<name>A0A220U1M5_9BACI</name>
<dbReference type="OrthoDB" id="9800958at2"/>
<dbReference type="Gene3D" id="3.40.1390.10">
    <property type="entry name" value="MurE/MurF, N-terminal domain"/>
    <property type="match status" value="1"/>
</dbReference>
<evidence type="ECO:0000256" key="4">
    <source>
        <dbReference type="ARBA" id="ARBA00022960"/>
    </source>
</evidence>
<comment type="subcellular location">
    <subcellularLocation>
        <location evidence="8">Cytoplasm</location>
    </subcellularLocation>
</comment>
<evidence type="ECO:0000256" key="3">
    <source>
        <dbReference type="ARBA" id="ARBA00022618"/>
    </source>
</evidence>
<dbReference type="Pfam" id="PF01225">
    <property type="entry name" value="Mur_ligase"/>
    <property type="match status" value="1"/>
</dbReference>
<dbReference type="InterPro" id="IPR036565">
    <property type="entry name" value="Mur-like_cat_sf"/>
</dbReference>
<dbReference type="InterPro" id="IPR005761">
    <property type="entry name" value="UDP-N-AcMur-Glu-dNH2Pim_ligase"/>
</dbReference>
<dbReference type="GO" id="GO:0016881">
    <property type="term" value="F:acid-amino acid ligase activity"/>
    <property type="evidence" value="ECO:0007669"/>
    <property type="project" value="InterPro"/>
</dbReference>
<feature type="domain" description="Mur ligase central" evidence="11">
    <location>
        <begin position="107"/>
        <end position="318"/>
    </location>
</feature>
<dbReference type="NCBIfam" id="TIGR01085">
    <property type="entry name" value="murE"/>
    <property type="match status" value="1"/>
</dbReference>
<dbReference type="SUPFAM" id="SSF53623">
    <property type="entry name" value="MurD-like peptide ligases, catalytic domain"/>
    <property type="match status" value="1"/>
</dbReference>
<evidence type="ECO:0000259" key="10">
    <source>
        <dbReference type="Pfam" id="PF02875"/>
    </source>
</evidence>
<evidence type="ECO:0000256" key="5">
    <source>
        <dbReference type="ARBA" id="ARBA00022984"/>
    </source>
</evidence>
<dbReference type="InterPro" id="IPR013221">
    <property type="entry name" value="Mur_ligase_cen"/>
</dbReference>
<dbReference type="GO" id="GO:0008360">
    <property type="term" value="P:regulation of cell shape"/>
    <property type="evidence" value="ECO:0007669"/>
    <property type="project" value="UniProtKB-KW"/>
</dbReference>
<dbReference type="EMBL" id="CP022315">
    <property type="protein sequence ID" value="ASK61945.1"/>
    <property type="molecule type" value="Genomic_DNA"/>
</dbReference>
<evidence type="ECO:0000259" key="11">
    <source>
        <dbReference type="Pfam" id="PF08245"/>
    </source>
</evidence>
<dbReference type="AlphaFoldDB" id="A0A220U1M5"/>
<dbReference type="Pfam" id="PF02875">
    <property type="entry name" value="Mur_ligase_C"/>
    <property type="match status" value="1"/>
</dbReference>
<dbReference type="RefSeq" id="WP_089061205.1">
    <property type="nucleotide sequence ID" value="NZ_CP022315.1"/>
</dbReference>
<dbReference type="InterPro" id="IPR000713">
    <property type="entry name" value="Mur_ligase_N"/>
</dbReference>
<dbReference type="SUPFAM" id="SSF63418">
    <property type="entry name" value="MurE/MurF N-terminal domain"/>
    <property type="match status" value="1"/>
</dbReference>
<dbReference type="InterPro" id="IPR035911">
    <property type="entry name" value="MurE/MurF_N"/>
</dbReference>
<keyword evidence="5 8" id="KW-0573">Peptidoglycan synthesis</keyword>
<evidence type="ECO:0000256" key="1">
    <source>
        <dbReference type="ARBA" id="ARBA00004752"/>
    </source>
</evidence>
<sequence length="502" mass="55366">MKLDQLLKSIDVINNSEVASIDIEGVAYHSQMVSDNYMFVCVKGREVDGHSFISDAEKRGAKVAVVEDLQDGVNIPQIVVKDTRQALAQIGSNFYHQPSKHLKMIGITATNGKTSTSYMTNAIFENAGLKTGLIGTVTVKIDDHSISSKLTTPESLDLQYYLNQMVEKNVSHVSMEVSSAALEMQRVNTVHYDIVALNNVSREHIDTHGSFERYFEVKSSLIRDADEESFAVLNLDNPYAASLVDQTKAKVITFGIENKDGHIHCKGIDLTTGRATFKVEILKPFKTSIKKFQPSTFDIALDVPGLHSVYNAMVAITIALLSDIPITTIQRTLKEFLGVPRRFEFIYEDEIKIVDDHFANPGNINVTLGTLQQMAYNNLHIVYAIRGSRGVVINRENAEAVVEHASKLGLHQITATKSVSHVTAQDEVTDKELEVFLDVMEQANINVTVFDELPNAIHHALADTAKDDLVLLAGCQGMDYGAGIALGQLYKENVADNKGTIQ</sequence>
<evidence type="ECO:0000313" key="12">
    <source>
        <dbReference type="EMBL" id="ASK61945.1"/>
    </source>
</evidence>
<dbReference type="PANTHER" id="PTHR23135">
    <property type="entry name" value="MUR LIGASE FAMILY MEMBER"/>
    <property type="match status" value="1"/>
</dbReference>
<evidence type="ECO:0000256" key="6">
    <source>
        <dbReference type="ARBA" id="ARBA00023306"/>
    </source>
</evidence>